<reference evidence="1" key="2">
    <citation type="journal article" date="2021" name="Syst. Appl. Microbiol.">
        <title>Roseomonas hellenica sp. nov., isolated from roots of wild-growing Alkanna tinctoria.</title>
        <authorList>
            <person name="Rat A."/>
            <person name="Naranjo H.D."/>
            <person name="Lebbe L."/>
            <person name="Cnockaert M."/>
            <person name="Krigas N."/>
            <person name="Grigoriadou K."/>
            <person name="Maloupa E."/>
            <person name="Willems A."/>
        </authorList>
    </citation>
    <scope>NUCLEOTIDE SEQUENCE</scope>
    <source>
        <strain evidence="1">LMG 28251</strain>
    </source>
</reference>
<evidence type="ECO:0000313" key="2">
    <source>
        <dbReference type="Proteomes" id="UP001196068"/>
    </source>
</evidence>
<dbReference type="RefSeq" id="WP_211875391.1">
    <property type="nucleotide sequence ID" value="NZ_JAAEDH010000019.1"/>
</dbReference>
<sequence>MLAVFLLLTLPALAQVLFPAGSPLGLAPPPGYFPALAFAGFANAGSGARILLAEQPAMSFAVARALVAPQRQGLTEAVVREVRAGGREAVLVRGRRGESAVWLLAAPGADVTALVTVMVPRVPVAPGEVAAIEASLLTLAVRPVDLAAARAALPFAFDEVAPLRFRQSVGGAAAVLLPDEVGLDDAAAPRLTIATSLAATPPPADRRRAAEAALVGTLPGVRLEGGGTLRLGATEAVVLEGRLGARRVRQWVLFFERGGTLRVLAEAPATEFARLLPAFERVVESIRRP</sequence>
<organism evidence="1 2">
    <name type="scientific">Plastoroseomonas arctica</name>
    <dbReference type="NCBI Taxonomy" id="1509237"/>
    <lineage>
        <taxon>Bacteria</taxon>
        <taxon>Pseudomonadati</taxon>
        <taxon>Pseudomonadota</taxon>
        <taxon>Alphaproteobacteria</taxon>
        <taxon>Acetobacterales</taxon>
        <taxon>Acetobacteraceae</taxon>
        <taxon>Plastoroseomonas</taxon>
    </lineage>
</organism>
<protein>
    <submittedName>
        <fullName evidence="1">Uncharacterized protein</fullName>
    </submittedName>
</protein>
<dbReference type="Proteomes" id="UP001196068">
    <property type="component" value="Unassembled WGS sequence"/>
</dbReference>
<name>A0AAF1JY08_9PROT</name>
<comment type="caution">
    <text evidence="1">The sequence shown here is derived from an EMBL/GenBank/DDBJ whole genome shotgun (WGS) entry which is preliminary data.</text>
</comment>
<evidence type="ECO:0000313" key="1">
    <source>
        <dbReference type="EMBL" id="MBR0656524.1"/>
    </source>
</evidence>
<accession>A0AAF1JY08</accession>
<dbReference type="EMBL" id="JAAEDH010000019">
    <property type="protein sequence ID" value="MBR0656524.1"/>
    <property type="molecule type" value="Genomic_DNA"/>
</dbReference>
<keyword evidence="2" id="KW-1185">Reference proteome</keyword>
<gene>
    <name evidence="1" type="ORF">GXW79_15695</name>
</gene>
<dbReference type="AlphaFoldDB" id="A0AAF1JY08"/>
<reference evidence="1" key="1">
    <citation type="submission" date="2020-01" db="EMBL/GenBank/DDBJ databases">
        <authorList>
            <person name="Rat A."/>
        </authorList>
    </citation>
    <scope>NUCLEOTIDE SEQUENCE</scope>
    <source>
        <strain evidence="1">LMG 28251</strain>
    </source>
</reference>
<proteinExistence type="predicted"/>